<evidence type="ECO:0000256" key="1">
    <source>
        <dbReference type="ARBA" id="ARBA00022679"/>
    </source>
</evidence>
<evidence type="ECO:0000256" key="2">
    <source>
        <dbReference type="ARBA" id="ARBA00023315"/>
    </source>
</evidence>
<evidence type="ECO:0000259" key="5">
    <source>
        <dbReference type="Pfam" id="PF13530"/>
    </source>
</evidence>
<feature type="binding site" evidence="3">
    <location>
        <begin position="129"/>
        <end position="134"/>
    </location>
    <ligand>
        <name>acetyl-CoA</name>
        <dbReference type="ChEBI" id="CHEBI:57288"/>
    </ligand>
</feature>
<protein>
    <submittedName>
        <fullName evidence="7">GNAT family N-acetyltransferase</fullName>
    </submittedName>
</protein>
<dbReference type="NCBIfam" id="NF002369">
    <property type="entry name" value="PRK01346.1-6"/>
    <property type="match status" value="1"/>
</dbReference>
<feature type="domain" description="Eis-like acetyltransferase" evidence="6">
    <location>
        <begin position="219"/>
        <end position="331"/>
    </location>
</feature>
<feature type="region of interest" description="Disordered" evidence="4">
    <location>
        <begin position="1"/>
        <end position="20"/>
    </location>
</feature>
<dbReference type="SUPFAM" id="SSF55718">
    <property type="entry name" value="SCP-like"/>
    <property type="match status" value="1"/>
</dbReference>
<organism evidence="7 8">
    <name type="scientific">Kocuria tytonicola</name>
    <dbReference type="NCBI Taxonomy" id="2055946"/>
    <lineage>
        <taxon>Bacteria</taxon>
        <taxon>Bacillati</taxon>
        <taxon>Actinomycetota</taxon>
        <taxon>Actinomycetes</taxon>
        <taxon>Micrococcales</taxon>
        <taxon>Micrococcaceae</taxon>
        <taxon>Kocuria</taxon>
    </lineage>
</organism>
<feature type="active site" description="Proton donor" evidence="3">
    <location>
        <position position="162"/>
    </location>
</feature>
<comment type="caution">
    <text evidence="7">The sequence shown here is derived from an EMBL/GenBank/DDBJ whole genome shotgun (WGS) entry which is preliminary data.</text>
</comment>
<gene>
    <name evidence="7" type="ORF">EAE32_07125</name>
</gene>
<dbReference type="EMBL" id="RDEX01000001">
    <property type="protein sequence ID" value="RLY94885.1"/>
    <property type="molecule type" value="Genomic_DNA"/>
</dbReference>
<evidence type="ECO:0000256" key="4">
    <source>
        <dbReference type="SAM" id="MobiDB-lite"/>
    </source>
</evidence>
<accession>A0A3L9L835</accession>
<reference evidence="7 8" key="1">
    <citation type="submission" date="2018-10" db="EMBL/GenBank/DDBJ databases">
        <title>Kocuria tytonicola, new bacteria from the preen glands of American barn owls (Tyto furcata).</title>
        <authorList>
            <person name="Braun M.S."/>
            <person name="Wang E."/>
            <person name="Zimmermann S."/>
            <person name="Boutin S."/>
            <person name="Wagner H."/>
            <person name="Wink M."/>
        </authorList>
    </citation>
    <scope>NUCLEOTIDE SEQUENCE [LARGE SCALE GENOMIC DNA]</scope>
    <source>
        <strain evidence="7 8">473</strain>
    </source>
</reference>
<dbReference type="AlphaFoldDB" id="A0A3L9L835"/>
<dbReference type="InterPro" id="IPR036527">
    <property type="entry name" value="SCP2_sterol-bd_dom_sf"/>
</dbReference>
<dbReference type="Pfam" id="PF13530">
    <property type="entry name" value="SCP2_2"/>
    <property type="match status" value="1"/>
</dbReference>
<sequence>MSTTPQHEPPRESTHSARGNTYVLRRFHVSEGPLAENPEAVQWNRAVYQGFHDSEPTDEATSHILRSLREAGTRLRSVYTADPVPPAALGADRPVATFCSWNSELTLGEGRSIPAWLISEVTVRPTHARRGLLRRLMTEDLTEAHEAGFPVAALTASEATIYGRFGFGAATFNAEITVDAHTRLQLKAPTTGSVEMADNLAVARLAPEIFGRFHCATAGSLLRTTKWWDYVSGQWNWHRGAAEPELRTAVHYDEQGGPDGYVSYKFLPTQGYEGTLEVVDLVGATPQARIALWEFLCNLDLVTEVRYRSAPIEDPLMWGMVDMSAYTVHKRADRVWLRVLDPVAALSARHYTAHRRITLSIVDPMDFADGLFTIDTTGEQTRVERVGDRPRTDDDRAGKSLPAVELPEGADAALTVDLLGSLYLGAVKASTLHDAGLLRVRDETALRDLQDLMSTPADPYCISPF</sequence>
<comment type="similarity">
    <text evidence="3">Belongs to the acetyltransferase Eis family.</text>
</comment>
<proteinExistence type="inferred from homology"/>
<dbReference type="GO" id="GO:0030649">
    <property type="term" value="P:aminoglycoside antibiotic catabolic process"/>
    <property type="evidence" value="ECO:0007669"/>
    <property type="project" value="TreeGrafter"/>
</dbReference>
<dbReference type="PANTHER" id="PTHR37817">
    <property type="entry name" value="N-ACETYLTRANSFERASE EIS"/>
    <property type="match status" value="1"/>
</dbReference>
<comment type="subunit">
    <text evidence="3">Homohexamer; trimer of dimers.</text>
</comment>
<dbReference type="InterPro" id="IPR016181">
    <property type="entry name" value="Acyl_CoA_acyltransferase"/>
</dbReference>
<dbReference type="InterPro" id="IPR051554">
    <property type="entry name" value="Acetyltransferase_Eis"/>
</dbReference>
<dbReference type="Proteomes" id="UP000277871">
    <property type="component" value="Unassembled WGS sequence"/>
</dbReference>
<evidence type="ECO:0000313" key="8">
    <source>
        <dbReference type="Proteomes" id="UP000277871"/>
    </source>
</evidence>
<dbReference type="Gene3D" id="3.40.630.30">
    <property type="match status" value="2"/>
</dbReference>
<name>A0A3L9L835_9MICC</name>
<dbReference type="InterPro" id="IPR041380">
    <property type="entry name" value="Acetyltransf_17"/>
</dbReference>
<dbReference type="Pfam" id="PF13527">
    <property type="entry name" value="Acetyltransf_9"/>
    <property type="match status" value="1"/>
</dbReference>
<keyword evidence="2 3" id="KW-0012">Acyltransferase</keyword>
<dbReference type="HAMAP" id="MF_01812">
    <property type="entry name" value="Eis"/>
    <property type="match status" value="1"/>
</dbReference>
<evidence type="ECO:0000259" key="6">
    <source>
        <dbReference type="Pfam" id="PF17668"/>
    </source>
</evidence>
<keyword evidence="1 3" id="KW-0808">Transferase</keyword>
<dbReference type="InterPro" id="IPR025559">
    <property type="entry name" value="Eis_dom"/>
</dbReference>
<dbReference type="GO" id="GO:0034069">
    <property type="term" value="F:aminoglycoside N-acetyltransferase activity"/>
    <property type="evidence" value="ECO:0007669"/>
    <property type="project" value="TreeGrafter"/>
</dbReference>
<evidence type="ECO:0000256" key="3">
    <source>
        <dbReference type="HAMAP-Rule" id="MF_01812"/>
    </source>
</evidence>
<keyword evidence="8" id="KW-1185">Reference proteome</keyword>
<dbReference type="SUPFAM" id="SSF55729">
    <property type="entry name" value="Acyl-CoA N-acyltransferases (Nat)"/>
    <property type="match status" value="1"/>
</dbReference>
<feature type="binding site" evidence="3">
    <location>
        <begin position="121"/>
        <end position="123"/>
    </location>
    <ligand>
        <name>acetyl-CoA</name>
        <dbReference type="ChEBI" id="CHEBI:57288"/>
    </ligand>
</feature>
<dbReference type="RefSeq" id="WP_121864595.1">
    <property type="nucleotide sequence ID" value="NZ_RDEX01000001.1"/>
</dbReference>
<feature type="domain" description="Enhanced intracellular survival protein" evidence="5">
    <location>
        <begin position="344"/>
        <end position="461"/>
    </location>
</feature>
<evidence type="ECO:0000313" key="7">
    <source>
        <dbReference type="EMBL" id="RLY94885.1"/>
    </source>
</evidence>
<dbReference type="Pfam" id="PF17668">
    <property type="entry name" value="Acetyltransf_17"/>
    <property type="match status" value="1"/>
</dbReference>
<dbReference type="PANTHER" id="PTHR37817:SF1">
    <property type="entry name" value="N-ACETYLTRANSFERASE EIS"/>
    <property type="match status" value="1"/>
</dbReference>
<dbReference type="Gene3D" id="3.30.1050.10">
    <property type="entry name" value="SCP2 sterol-binding domain"/>
    <property type="match status" value="1"/>
</dbReference>
<feature type="active site" description="Proton acceptor; via carboxylate" evidence="3">
    <location>
        <position position="465"/>
    </location>
</feature>
<feature type="binding site" evidence="3">
    <location>
        <begin position="157"/>
        <end position="158"/>
    </location>
    <ligand>
        <name>acetyl-CoA</name>
        <dbReference type="ChEBI" id="CHEBI:57288"/>
    </ligand>
</feature>
<dbReference type="InterPro" id="IPR022902">
    <property type="entry name" value="NAcTrfase_Eis"/>
</dbReference>